<organism evidence="1 2">
    <name type="scientific">Crenothrix polyspora</name>
    <dbReference type="NCBI Taxonomy" id="360316"/>
    <lineage>
        <taxon>Bacteria</taxon>
        <taxon>Pseudomonadati</taxon>
        <taxon>Pseudomonadota</taxon>
        <taxon>Gammaproteobacteria</taxon>
        <taxon>Methylococcales</taxon>
        <taxon>Crenotrichaceae</taxon>
        <taxon>Crenothrix</taxon>
    </lineage>
</organism>
<name>A0A1R4H387_9GAMM</name>
<gene>
    <name evidence="1" type="ORF">CRENPOLYSF2_180002</name>
</gene>
<keyword evidence="2" id="KW-1185">Reference proteome</keyword>
<dbReference type="AlphaFoldDB" id="A0A1R4H387"/>
<reference evidence="2" key="1">
    <citation type="submission" date="2017-02" db="EMBL/GenBank/DDBJ databases">
        <authorList>
            <person name="Daims H."/>
        </authorList>
    </citation>
    <scope>NUCLEOTIDE SEQUENCE [LARGE SCALE GENOMIC DNA]</scope>
</reference>
<protein>
    <submittedName>
        <fullName evidence="1">Uncharacterized protein</fullName>
    </submittedName>
</protein>
<evidence type="ECO:0000313" key="2">
    <source>
        <dbReference type="Proteomes" id="UP000195442"/>
    </source>
</evidence>
<dbReference type="RefSeq" id="WP_087146215.1">
    <property type="nucleotide sequence ID" value="NZ_FUKJ01000090.1"/>
</dbReference>
<dbReference type="Proteomes" id="UP000195442">
    <property type="component" value="Unassembled WGS sequence"/>
</dbReference>
<dbReference type="OrthoDB" id="8538784at2"/>
<evidence type="ECO:0000313" key="1">
    <source>
        <dbReference type="EMBL" id="SJM90715.1"/>
    </source>
</evidence>
<sequence>MSKTLKKIRSFKNRGIPNAKRTNKAPYLPNQDGKIADLAYYKAEGGDFLPDQELNGWRKAGREFSL</sequence>
<dbReference type="EMBL" id="FUKJ01000090">
    <property type="protein sequence ID" value="SJM90715.1"/>
    <property type="molecule type" value="Genomic_DNA"/>
</dbReference>
<accession>A0A1R4H387</accession>
<proteinExistence type="predicted"/>